<evidence type="ECO:0000313" key="2">
    <source>
        <dbReference type="EMBL" id="KAF7378863.1"/>
    </source>
</evidence>
<evidence type="ECO:0000256" key="1">
    <source>
        <dbReference type="SAM" id="MobiDB-lite"/>
    </source>
</evidence>
<gene>
    <name evidence="2" type="ORF">HZH66_015097</name>
</gene>
<proteinExistence type="predicted"/>
<accession>A0A834IYA7</accession>
<dbReference type="AlphaFoldDB" id="A0A834IYA7"/>
<sequence length="141" mass="16529">MKFNNTENRFNANDNIHTKRIEFKRSKEIKVFIIVYTVVNVSYDFDILNKMNSSGISVKVFQDNKNIYEDYCEYSDVNDLNDVTCNIRSIQRKINDFLTQLLQENTSADKKSHMVVSDTDSNSTDEDVEVEPKKCKLMKYT</sequence>
<protein>
    <submittedName>
        <fullName evidence="2">Uncharacterized protein</fullName>
    </submittedName>
</protein>
<feature type="region of interest" description="Disordered" evidence="1">
    <location>
        <begin position="107"/>
        <end position="130"/>
    </location>
</feature>
<comment type="caution">
    <text evidence="2">The sequence shown here is derived from an EMBL/GenBank/DDBJ whole genome shotgun (WGS) entry which is preliminary data.</text>
</comment>
<keyword evidence="3" id="KW-1185">Reference proteome</keyword>
<name>A0A834IYA7_VESVU</name>
<dbReference type="Proteomes" id="UP000614350">
    <property type="component" value="Unassembled WGS sequence"/>
</dbReference>
<organism evidence="2 3">
    <name type="scientific">Vespula vulgaris</name>
    <name type="common">Yellow jacket</name>
    <name type="synonym">Wasp</name>
    <dbReference type="NCBI Taxonomy" id="7454"/>
    <lineage>
        <taxon>Eukaryota</taxon>
        <taxon>Metazoa</taxon>
        <taxon>Ecdysozoa</taxon>
        <taxon>Arthropoda</taxon>
        <taxon>Hexapoda</taxon>
        <taxon>Insecta</taxon>
        <taxon>Pterygota</taxon>
        <taxon>Neoptera</taxon>
        <taxon>Endopterygota</taxon>
        <taxon>Hymenoptera</taxon>
        <taxon>Apocrita</taxon>
        <taxon>Aculeata</taxon>
        <taxon>Vespoidea</taxon>
        <taxon>Vespidae</taxon>
        <taxon>Vespinae</taxon>
        <taxon>Vespula</taxon>
    </lineage>
</organism>
<dbReference type="EMBL" id="JACSEA010000024">
    <property type="protein sequence ID" value="KAF7378863.1"/>
    <property type="molecule type" value="Genomic_DNA"/>
</dbReference>
<evidence type="ECO:0000313" key="3">
    <source>
        <dbReference type="Proteomes" id="UP000614350"/>
    </source>
</evidence>
<reference evidence="2" key="1">
    <citation type="journal article" date="2020" name="G3 (Bethesda)">
        <title>High-Quality Assemblies for Three Invasive Social Wasps from the &lt;i&gt;Vespula&lt;/i&gt; Genus.</title>
        <authorList>
            <person name="Harrop T.W.R."/>
            <person name="Guhlin J."/>
            <person name="McLaughlin G.M."/>
            <person name="Permina E."/>
            <person name="Stockwell P."/>
            <person name="Gilligan J."/>
            <person name="Le Lec M.F."/>
            <person name="Gruber M.A.M."/>
            <person name="Quinn O."/>
            <person name="Lovegrove M."/>
            <person name="Duncan E.J."/>
            <person name="Remnant E.J."/>
            <person name="Van Eeckhoven J."/>
            <person name="Graham B."/>
            <person name="Knapp R.A."/>
            <person name="Langford K.W."/>
            <person name="Kronenberg Z."/>
            <person name="Press M.O."/>
            <person name="Eacker S.M."/>
            <person name="Wilson-Rankin E.E."/>
            <person name="Purcell J."/>
            <person name="Lester P.J."/>
            <person name="Dearden P.K."/>
        </authorList>
    </citation>
    <scope>NUCLEOTIDE SEQUENCE</scope>
    <source>
        <strain evidence="2">Marl-1</strain>
    </source>
</reference>